<dbReference type="Proteomes" id="UP000314294">
    <property type="component" value="Unassembled WGS sequence"/>
</dbReference>
<gene>
    <name evidence="1" type="ORF">EYF80_022243</name>
</gene>
<organism evidence="1 2">
    <name type="scientific">Liparis tanakae</name>
    <name type="common">Tanaka's snailfish</name>
    <dbReference type="NCBI Taxonomy" id="230148"/>
    <lineage>
        <taxon>Eukaryota</taxon>
        <taxon>Metazoa</taxon>
        <taxon>Chordata</taxon>
        <taxon>Craniata</taxon>
        <taxon>Vertebrata</taxon>
        <taxon>Euteleostomi</taxon>
        <taxon>Actinopterygii</taxon>
        <taxon>Neopterygii</taxon>
        <taxon>Teleostei</taxon>
        <taxon>Neoteleostei</taxon>
        <taxon>Acanthomorphata</taxon>
        <taxon>Eupercaria</taxon>
        <taxon>Perciformes</taxon>
        <taxon>Cottioidei</taxon>
        <taxon>Cottales</taxon>
        <taxon>Liparidae</taxon>
        <taxon>Liparis</taxon>
    </lineage>
</organism>
<comment type="caution">
    <text evidence="1">The sequence shown here is derived from an EMBL/GenBank/DDBJ whole genome shotgun (WGS) entry which is preliminary data.</text>
</comment>
<evidence type="ECO:0000313" key="1">
    <source>
        <dbReference type="EMBL" id="TNN67570.1"/>
    </source>
</evidence>
<sequence>MWRNCSRMMGGRLEEVFSIVSYKVPPFTMTFCLSGWTPDRAKSCALNTMGGSSVFNSIASNFSLPHFTFTREKRKKKTDHV</sequence>
<evidence type="ECO:0000313" key="2">
    <source>
        <dbReference type="Proteomes" id="UP000314294"/>
    </source>
</evidence>
<protein>
    <submittedName>
        <fullName evidence="1">Uncharacterized protein</fullName>
    </submittedName>
</protein>
<dbReference type="AlphaFoldDB" id="A0A4Z2HPP6"/>
<name>A0A4Z2HPP6_9TELE</name>
<reference evidence="1 2" key="1">
    <citation type="submission" date="2019-03" db="EMBL/GenBank/DDBJ databases">
        <title>First draft genome of Liparis tanakae, snailfish: a comprehensive survey of snailfish specific genes.</title>
        <authorList>
            <person name="Kim W."/>
            <person name="Song I."/>
            <person name="Jeong J.-H."/>
            <person name="Kim D."/>
            <person name="Kim S."/>
            <person name="Ryu S."/>
            <person name="Song J.Y."/>
            <person name="Lee S.K."/>
        </authorList>
    </citation>
    <scope>NUCLEOTIDE SEQUENCE [LARGE SCALE GENOMIC DNA]</scope>
    <source>
        <tissue evidence="1">Muscle</tissue>
    </source>
</reference>
<keyword evidence="2" id="KW-1185">Reference proteome</keyword>
<accession>A0A4Z2HPP6</accession>
<proteinExistence type="predicted"/>
<dbReference type="EMBL" id="SRLO01000202">
    <property type="protein sequence ID" value="TNN67570.1"/>
    <property type="molecule type" value="Genomic_DNA"/>
</dbReference>